<feature type="domain" description="RRN6 K-rich C-terminal" evidence="3">
    <location>
        <begin position="761"/>
        <end position="888"/>
    </location>
</feature>
<dbReference type="OrthoDB" id="4090074at2759"/>
<feature type="compositionally biased region" description="Low complexity" evidence="1">
    <location>
        <begin position="846"/>
        <end position="877"/>
    </location>
</feature>
<gene>
    <name evidence="5" type="ORF">HG537_0C04700</name>
</gene>
<proteinExistence type="predicted"/>
<evidence type="ECO:0000256" key="1">
    <source>
        <dbReference type="SAM" id="MobiDB-lite"/>
    </source>
</evidence>
<accession>A0A7H9HRC0</accession>
<reference evidence="5 6" key="1">
    <citation type="submission" date="2020-06" db="EMBL/GenBank/DDBJ databases">
        <title>The yeast mating-type switching endonuclease HO is a domesticated member of an unorthodox homing genetic element family.</title>
        <authorList>
            <person name="Coughlan A.Y."/>
            <person name="Lombardi L."/>
            <person name="Braun-Galleani S."/>
            <person name="Martos A.R."/>
            <person name="Galeote V."/>
            <person name="Bigey F."/>
            <person name="Dequin S."/>
            <person name="Byrne K.P."/>
            <person name="Wolfe K.H."/>
        </authorList>
    </citation>
    <scope>NUCLEOTIDE SEQUENCE [LARGE SCALE GENOMIC DNA]</scope>
    <source>
        <strain evidence="5 6">CBS2947</strain>
    </source>
</reference>
<evidence type="ECO:0000259" key="3">
    <source>
        <dbReference type="Pfam" id="PF20639"/>
    </source>
</evidence>
<dbReference type="EMBL" id="CP059269">
    <property type="protein sequence ID" value="QLQ79821.1"/>
    <property type="molecule type" value="Genomic_DNA"/>
</dbReference>
<feature type="compositionally biased region" description="Polar residues" evidence="1">
    <location>
        <begin position="776"/>
        <end position="800"/>
    </location>
</feature>
<evidence type="ECO:0000313" key="6">
    <source>
        <dbReference type="Proteomes" id="UP000510647"/>
    </source>
</evidence>
<dbReference type="Pfam" id="PF20639">
    <property type="entry name" value="Rrn6_K-rich"/>
    <property type="match status" value="1"/>
</dbReference>
<dbReference type="Pfam" id="PF20640">
    <property type="entry name" value="Rrn6_HB"/>
    <property type="match status" value="1"/>
</dbReference>
<sequence length="889" mass="99605">MSDKALPRRCSVGAQLGIGVKSAALYNPSNGKVENGKPGWIQAYDDELAMDLSRLRISSNRCMVDGLSRTVYTDEIMDDGYLVDDEDDEDSESEEHWREILLSRLSWESLSPVIPRNFQYFKEVELNREYMYDIKSKLTSGHDFVPGNLIADLSQSDLISSGQAGTQFKTKGATSYDPTVGPLFVTGEIQTIPDLRNNIQPHRIIVYSGGKANSVLNIAVAGGKRTNMDSVSFDQIESSCTVDMASAIKSIKISNLSGMLGRKGDLIGVMTESALHIIKIENISSRHEIKISSCEPLPFKQFGDFPFADFAFNPWDLRQFAVVDVKGNFGLGQLPKSLKAGGRCQLSKDNFGTIFDPEELSNWRRIEWSSSFTRLLVMDRSKLIELDFAHDWELEIVQAKTWSRLLDYHRVDDDYGILLTSREIIVVSTKQSNEHLTREISWKHDLNSEDTTLRLCVQTIKPGGNNLLLVCIFSRNHSQIYVHCFSLNDKETSIKLGGTPVLLQVPHVTAGLKDVCLYDRSVSDEVELSALESQPSIQLSMFINETENRTIWHYIVTSGDLPISQYEVGLNSKFTNSQVVCQKDQSYFPLNVPSLMTKVYQATTAITNPTKIAEPESEIFQTYGYQLSEAINKLLPTWIDSEKSLAELQSPVRHLAAVPNDIHNLSEFTSLLQQLSQHYTDQGLVFTSFKTVSSLLLREAAEDLDIFYNKLLQCWDLVTANSEALTRYVIRDVVMSSLHFWKPSLYSAVEEKLRDSLKGPYREIVDSWDEEDLTTAMTQESSATNESQLFQGSQSQIPTIKSSQTRSSKRTKRTAVGLTSGKVSKITHSQPLFNKETLAAPPLLSSTQQLPSTLPETMTPAFSLQSMASFSQSQSSQRSKRKKKVGGFG</sequence>
<dbReference type="InterPro" id="IPR048536">
    <property type="entry name" value="Rrn6_K-rich"/>
</dbReference>
<feature type="region of interest" description="Disordered" evidence="1">
    <location>
        <begin position="846"/>
        <end position="889"/>
    </location>
</feature>
<dbReference type="AlphaFoldDB" id="A0A7H9HRC0"/>
<dbReference type="InterPro" id="IPR019350">
    <property type="entry name" value="RNA_pol_I-sp_TIF_RRN6-like"/>
</dbReference>
<dbReference type="InterPro" id="IPR048537">
    <property type="entry name" value="RRN6_HB"/>
</dbReference>
<dbReference type="PANTHER" id="PTHR28221:SF2">
    <property type="entry name" value="RNA POLYMERASE I-SPECIFIC TRANSCRIPTION INITIATION FACTOR RRN6"/>
    <property type="match status" value="1"/>
</dbReference>
<feature type="domain" description="RRN6 beta-propeller" evidence="2">
    <location>
        <begin position="177"/>
        <end position="506"/>
    </location>
</feature>
<keyword evidence="6" id="KW-1185">Reference proteome</keyword>
<feature type="region of interest" description="Disordered" evidence="1">
    <location>
        <begin position="776"/>
        <end position="821"/>
    </location>
</feature>
<feature type="domain" description="RRN6 helical bundle" evidence="4">
    <location>
        <begin position="596"/>
        <end position="738"/>
    </location>
</feature>
<name>A0A7H9HRC0_9SACH</name>
<evidence type="ECO:0000313" key="5">
    <source>
        <dbReference type="EMBL" id="QLQ79821.1"/>
    </source>
</evidence>
<dbReference type="GO" id="GO:0070860">
    <property type="term" value="C:RNA polymerase I core factor complex"/>
    <property type="evidence" value="ECO:0007669"/>
    <property type="project" value="TreeGrafter"/>
</dbReference>
<dbReference type="Proteomes" id="UP000510647">
    <property type="component" value="Chromosome 3"/>
</dbReference>
<feature type="compositionally biased region" description="Basic residues" evidence="1">
    <location>
        <begin position="878"/>
        <end position="889"/>
    </location>
</feature>
<dbReference type="GO" id="GO:0042790">
    <property type="term" value="P:nucleolar large rRNA transcription by RNA polymerase I"/>
    <property type="evidence" value="ECO:0007669"/>
    <property type="project" value="TreeGrafter"/>
</dbReference>
<evidence type="ECO:0000259" key="2">
    <source>
        <dbReference type="Pfam" id="PF10214"/>
    </source>
</evidence>
<evidence type="ECO:0000259" key="4">
    <source>
        <dbReference type="Pfam" id="PF20640"/>
    </source>
</evidence>
<dbReference type="Pfam" id="PF10214">
    <property type="entry name" value="Rrn6_beta-prop"/>
    <property type="match status" value="1"/>
</dbReference>
<organism evidence="5 6">
    <name type="scientific">Torulaspora globosa</name>
    <dbReference type="NCBI Taxonomy" id="48254"/>
    <lineage>
        <taxon>Eukaryota</taxon>
        <taxon>Fungi</taxon>
        <taxon>Dikarya</taxon>
        <taxon>Ascomycota</taxon>
        <taxon>Saccharomycotina</taxon>
        <taxon>Saccharomycetes</taxon>
        <taxon>Saccharomycetales</taxon>
        <taxon>Saccharomycetaceae</taxon>
        <taxon>Torulaspora</taxon>
    </lineage>
</organism>
<dbReference type="PANTHER" id="PTHR28221">
    <property type="entry name" value="RNA POLYMERASE I-SPECIFIC TRANSCRIPTION INITIATION FACTOR RRN6"/>
    <property type="match status" value="1"/>
</dbReference>
<dbReference type="GO" id="GO:0001163">
    <property type="term" value="F:RNA polymerase I transcription regulatory region sequence-specific DNA binding"/>
    <property type="evidence" value="ECO:0007669"/>
    <property type="project" value="TreeGrafter"/>
</dbReference>
<dbReference type="InterPro" id="IPR048535">
    <property type="entry name" value="RRN6_beta-prop"/>
</dbReference>
<protein>
    <recommendedName>
        <fullName evidence="7">RNA polymerase I-specific transcription initiation factor RRN6-like protein</fullName>
    </recommendedName>
</protein>
<dbReference type="GO" id="GO:0001179">
    <property type="term" value="F:RNA polymerase I general transcription initiation factor binding"/>
    <property type="evidence" value="ECO:0007669"/>
    <property type="project" value="TreeGrafter"/>
</dbReference>
<evidence type="ECO:0008006" key="7">
    <source>
        <dbReference type="Google" id="ProtNLM"/>
    </source>
</evidence>